<keyword evidence="5" id="KW-1185">Reference proteome</keyword>
<dbReference type="SUPFAM" id="SSF55781">
    <property type="entry name" value="GAF domain-like"/>
    <property type="match status" value="1"/>
</dbReference>
<dbReference type="Proteomes" id="UP000541535">
    <property type="component" value="Unassembled WGS sequence"/>
</dbReference>
<dbReference type="InterPro" id="IPR050469">
    <property type="entry name" value="Diguanylate_Cyclase"/>
</dbReference>
<dbReference type="InterPro" id="IPR000160">
    <property type="entry name" value="GGDEF_dom"/>
</dbReference>
<dbReference type="GO" id="GO:0052621">
    <property type="term" value="F:diguanylate cyclase activity"/>
    <property type="evidence" value="ECO:0007669"/>
    <property type="project" value="UniProtKB-EC"/>
</dbReference>
<dbReference type="EC" id="2.7.7.65" evidence="1"/>
<dbReference type="Pfam" id="PF00990">
    <property type="entry name" value="GGDEF"/>
    <property type="match status" value="1"/>
</dbReference>
<dbReference type="SUPFAM" id="SSF55073">
    <property type="entry name" value="Nucleotide cyclase"/>
    <property type="match status" value="1"/>
</dbReference>
<dbReference type="PANTHER" id="PTHR45138">
    <property type="entry name" value="REGULATORY COMPONENTS OF SENSORY TRANSDUCTION SYSTEM"/>
    <property type="match status" value="1"/>
</dbReference>
<dbReference type="InterPro" id="IPR029016">
    <property type="entry name" value="GAF-like_dom_sf"/>
</dbReference>
<dbReference type="GO" id="GO:0043709">
    <property type="term" value="P:cell adhesion involved in single-species biofilm formation"/>
    <property type="evidence" value="ECO:0007669"/>
    <property type="project" value="TreeGrafter"/>
</dbReference>
<name>A0A7W5B8I4_9BURK</name>
<dbReference type="SUPFAM" id="SSF52172">
    <property type="entry name" value="CheY-like"/>
    <property type="match status" value="1"/>
</dbReference>
<dbReference type="RefSeq" id="WP_183440122.1">
    <property type="nucleotide sequence ID" value="NZ_JACHXD010000003.1"/>
</dbReference>
<evidence type="ECO:0000256" key="1">
    <source>
        <dbReference type="ARBA" id="ARBA00012528"/>
    </source>
</evidence>
<dbReference type="GO" id="GO:0005886">
    <property type="term" value="C:plasma membrane"/>
    <property type="evidence" value="ECO:0007669"/>
    <property type="project" value="TreeGrafter"/>
</dbReference>
<dbReference type="NCBIfam" id="TIGR00254">
    <property type="entry name" value="GGDEF"/>
    <property type="match status" value="1"/>
</dbReference>
<dbReference type="EMBL" id="JACHXD010000003">
    <property type="protein sequence ID" value="MBB3118165.1"/>
    <property type="molecule type" value="Genomic_DNA"/>
</dbReference>
<dbReference type="InterPro" id="IPR029787">
    <property type="entry name" value="Nucleotide_cyclase"/>
</dbReference>
<comment type="caution">
    <text evidence="4">The sequence shown here is derived from an EMBL/GenBank/DDBJ whole genome shotgun (WGS) entry which is preliminary data.</text>
</comment>
<dbReference type="Gene3D" id="3.30.70.270">
    <property type="match status" value="1"/>
</dbReference>
<dbReference type="CDD" id="cd01949">
    <property type="entry name" value="GGDEF"/>
    <property type="match status" value="1"/>
</dbReference>
<evidence type="ECO:0000313" key="4">
    <source>
        <dbReference type="EMBL" id="MBB3118165.1"/>
    </source>
</evidence>
<dbReference type="InterPro" id="IPR043128">
    <property type="entry name" value="Rev_trsase/Diguanyl_cyclase"/>
</dbReference>
<comment type="catalytic activity">
    <reaction evidence="2">
        <text>2 GTP = 3',3'-c-di-GMP + 2 diphosphate</text>
        <dbReference type="Rhea" id="RHEA:24898"/>
        <dbReference type="ChEBI" id="CHEBI:33019"/>
        <dbReference type="ChEBI" id="CHEBI:37565"/>
        <dbReference type="ChEBI" id="CHEBI:58805"/>
        <dbReference type="EC" id="2.7.7.65"/>
    </reaction>
</comment>
<feature type="domain" description="GGDEF" evidence="3">
    <location>
        <begin position="366"/>
        <end position="495"/>
    </location>
</feature>
<dbReference type="AlphaFoldDB" id="A0A7W5B8I4"/>
<dbReference type="GO" id="GO:1902201">
    <property type="term" value="P:negative regulation of bacterial-type flagellum-dependent cell motility"/>
    <property type="evidence" value="ECO:0007669"/>
    <property type="project" value="TreeGrafter"/>
</dbReference>
<accession>A0A7W5B8I4</accession>
<evidence type="ECO:0000259" key="3">
    <source>
        <dbReference type="PROSITE" id="PS50887"/>
    </source>
</evidence>
<dbReference type="InterPro" id="IPR011006">
    <property type="entry name" value="CheY-like_superfamily"/>
</dbReference>
<organism evidence="4 5">
    <name type="scientific">Pseudoduganella violacea</name>
    <dbReference type="NCBI Taxonomy" id="1715466"/>
    <lineage>
        <taxon>Bacteria</taxon>
        <taxon>Pseudomonadati</taxon>
        <taxon>Pseudomonadota</taxon>
        <taxon>Betaproteobacteria</taxon>
        <taxon>Burkholderiales</taxon>
        <taxon>Oxalobacteraceae</taxon>
        <taxon>Telluria group</taxon>
        <taxon>Pseudoduganella</taxon>
    </lineage>
</organism>
<proteinExistence type="predicted"/>
<protein>
    <recommendedName>
        <fullName evidence="1">diguanylate cyclase</fullName>
        <ecNumber evidence="1">2.7.7.65</ecNumber>
    </recommendedName>
</protein>
<dbReference type="PANTHER" id="PTHR45138:SF9">
    <property type="entry name" value="DIGUANYLATE CYCLASE DGCM-RELATED"/>
    <property type="match status" value="1"/>
</dbReference>
<dbReference type="FunFam" id="3.30.70.270:FF:000001">
    <property type="entry name" value="Diguanylate cyclase domain protein"/>
    <property type="match status" value="1"/>
</dbReference>
<evidence type="ECO:0000313" key="5">
    <source>
        <dbReference type="Proteomes" id="UP000541535"/>
    </source>
</evidence>
<dbReference type="Gene3D" id="3.30.450.40">
    <property type="match status" value="1"/>
</dbReference>
<sequence>MVADTPGRPTRFGLFLNPSGERRADFQSCCGEQFDRLTLADSVHAAREQLERHRIDLLIIDLNGYDSANSHDLAAIAGLVRGRVGEPVLLLCPYTNTAWIPELMASGPLQYRICPILNEELAQTIEQTLTPPLDPQAQMQQQLLDKERELRDLLTIQRSLQRALTGAEDVSAMAAQICLALCSFPGVRHTALLHMKEHGNLQLVAQEARNHLDLARLMQRHNRLLESPLNQIFPPLLAVSTGELVLLDAPEKAGDPELAVSLHDRDVRMVLALPLRSEPEGPVLGSVCLMFDRLIQFSREQFACFASLAQFIAFGLAMSELRQQNDALAGKLTQIAINDALTGASNRRQGETLLDQEIRRARRYGLPLALISFDIDNFRSVNDLYGYPIGDQALRVVAQTVRTRLRSSDVLARMRGEEFLILATHTVAIDALKLAEKLRETIAGTELPGCDTVTISLAVAQVAPEEGGQSALDRLDAALHRAKRAGRNCVELAMAS</sequence>
<dbReference type="SMART" id="SM00267">
    <property type="entry name" value="GGDEF"/>
    <property type="match status" value="1"/>
</dbReference>
<evidence type="ECO:0000256" key="2">
    <source>
        <dbReference type="ARBA" id="ARBA00034247"/>
    </source>
</evidence>
<gene>
    <name evidence="4" type="ORF">FHS03_001196</name>
</gene>
<dbReference type="PROSITE" id="PS50887">
    <property type="entry name" value="GGDEF"/>
    <property type="match status" value="1"/>
</dbReference>
<reference evidence="4 5" key="1">
    <citation type="submission" date="2020-08" db="EMBL/GenBank/DDBJ databases">
        <title>Genomic Encyclopedia of Type Strains, Phase III (KMG-III): the genomes of soil and plant-associated and newly described type strains.</title>
        <authorList>
            <person name="Whitman W."/>
        </authorList>
    </citation>
    <scope>NUCLEOTIDE SEQUENCE [LARGE SCALE GENOMIC DNA]</scope>
    <source>
        <strain evidence="4 5">CECT 8897</strain>
    </source>
</reference>